<protein>
    <submittedName>
        <fullName evidence="1">Uncharacterized protein</fullName>
    </submittedName>
</protein>
<sequence length="71" mass="7907">MEEFTELGEAVLWKAVCSSLPQEEVERRVGGIFCGTSGGWKLSDKPFNDETPNPCPCSEAPETHKHYLFSC</sequence>
<gene>
    <name evidence="1" type="ORF">LCGC14_1437000</name>
</gene>
<comment type="caution">
    <text evidence="1">The sequence shown here is derived from an EMBL/GenBank/DDBJ whole genome shotgun (WGS) entry which is preliminary data.</text>
</comment>
<dbReference type="EMBL" id="LAZR01009747">
    <property type="protein sequence ID" value="KKM70805.1"/>
    <property type="molecule type" value="Genomic_DNA"/>
</dbReference>
<name>A0A0F9M2E5_9ZZZZ</name>
<organism evidence="1">
    <name type="scientific">marine sediment metagenome</name>
    <dbReference type="NCBI Taxonomy" id="412755"/>
    <lineage>
        <taxon>unclassified sequences</taxon>
        <taxon>metagenomes</taxon>
        <taxon>ecological metagenomes</taxon>
    </lineage>
</organism>
<dbReference type="AlphaFoldDB" id="A0A0F9M2E5"/>
<proteinExistence type="predicted"/>
<accession>A0A0F9M2E5</accession>
<reference evidence="1" key="1">
    <citation type="journal article" date="2015" name="Nature">
        <title>Complex archaea that bridge the gap between prokaryotes and eukaryotes.</title>
        <authorList>
            <person name="Spang A."/>
            <person name="Saw J.H."/>
            <person name="Jorgensen S.L."/>
            <person name="Zaremba-Niedzwiedzka K."/>
            <person name="Martijn J."/>
            <person name="Lind A.E."/>
            <person name="van Eijk R."/>
            <person name="Schleper C."/>
            <person name="Guy L."/>
            <person name="Ettema T.J."/>
        </authorList>
    </citation>
    <scope>NUCLEOTIDE SEQUENCE</scope>
</reference>
<evidence type="ECO:0000313" key="1">
    <source>
        <dbReference type="EMBL" id="KKM70805.1"/>
    </source>
</evidence>